<reference evidence="3 4" key="1">
    <citation type="submission" date="2019-08" db="EMBL/GenBank/DDBJ databases">
        <authorList>
            <person name="Peeters C."/>
        </authorList>
    </citation>
    <scope>NUCLEOTIDE SEQUENCE [LARGE SCALE GENOMIC DNA]</scope>
    <source>
        <strain evidence="3 4">LMG 31114</strain>
    </source>
</reference>
<dbReference type="GeneID" id="300403516"/>
<dbReference type="InterPro" id="IPR050708">
    <property type="entry name" value="T6SS_VgrG/RHS"/>
</dbReference>
<dbReference type="Proteomes" id="UP000366945">
    <property type="component" value="Unassembled WGS sequence"/>
</dbReference>
<dbReference type="EC" id="3.1.-.-" evidence="3"/>
<keyword evidence="4" id="KW-1185">Reference proteome</keyword>
<dbReference type="NCBIfam" id="TIGR03696">
    <property type="entry name" value="Rhs_assc_core"/>
    <property type="match status" value="1"/>
</dbReference>
<sequence length="1635" mass="179661">MMTDTGQERSQADGGALYSGAQSFLSYLEKGVDPRTGTYHMRVSLPKLAMNALTGPDLALSLGFDALQNADVGLGRGWSWGMSRLSPDAKRLSLADGETQLAIIYDNRIEFPDMKLPTFIAQKSGDIVTITYRSGRRERLQRFDSQPLSPYVPIEIISPQGRSIHLAWEHFEGHPMLVSIADHEQRELLRASRTLQAATITLAGPGGNAIDFRMLLSGDLVTSIELPIPGQVAWRLRYSRYTAADLAMLTEVSSPTGSVETIVYDDRGHAFPLRLGEFPDKEPERLPYVVRHVLDPGAGQPHRVTTYTYSTHNFLGFEAGVDWEDAYDALYKVTHDYRYSSTESKLDADGRAQVAIYREYDRFHATRIERRTEGDCEQTQLTDFHDETGKSWYEQPAIVGLIKQRTVRYRRGGVSRDDVTTYTYDAWGNTTEEMGPDGIAERTTYYAPAGEDGCPPDPIWATPRTVKTTVMVPSTLIERKANTKADTVTTRYRYALLPSMAPQAPGYLECSQQTLETPDGVQKTITYEYDDNVLSLLLHGRLWQQVETMGGRSITTEFAYDVNDGALITDESTYTNFDDTVSQATRHESVISGEETRRENGDEIVTFVRDALGRVVEETITPKSGETAYTTTLKHTFSLAGQTGGDVSQTTTTASGVVITQHFEGTGQLVRETRMAPDVAQGAHVEVRRIDYDALGRAQREVQRDLHDTQTIAVETHFHYDNWEQQVAVEGPGGLTEHTEFDPITRVETRWTSAGEARSARVTRQMNRFEAADWEERHTVDEKLISRTAYTYDGLGRLASETDTRQRRTEYTYDFADRVIQTKLPTSDVIETGYAPHADTEEVASIRVNGIDLGQREFDGLMRVHSQTVGGRTTTWEFDADRTQPREAHIPGGEVVIYEVNPSLPSNVKSRANGGVLTDYGYDEHSGLLLHARRQTTGQPESDYTCKRYAAGNLLSETWREGDTSRSASHTWSILGAPLSYTDVTGREHKYDYEPDTGRLDTVHCGDVTVEMIYDALGRIGEQWVTQAGQRKLTTTFTYDDAGRETLREYVAPGYPTFSIGHQYDGLDLISMRERKLGAQPMLVENFEYDARGRLILYSAVGAETAPHDPHDPARRIELQQWEYDVLDNITRVMTWHYGPAAPVGVAEYHYENADDLTQLTSLVYEGYGAADGTQSFEYDDAGRMVVAESGYRVQYNAFDQVLSVSRGDTALAAYRYNGLDEQCIVTPAGQPPRERVFRENRLVTEIRGALSRVYLDGGAGDIDQSGALRVYAVDQKASVMQTYDAQAARVLVYSPSGYREASAALDGVPAFDGETPDPVTQWLWLGNARMYSPVLARFLVPDTYSPFDGGGFNPYARIDPVNATDPSGHLPSWLSVLVSVATSAVAITISVATAGGLTGVGIALAVTAKAALGQVGLVAAGSATALAVAKGTTVATAVYTAAKVTLGVMGSVTATTSVGVRSTGDHETAAILAFAGGIMTLGSMAAGWKGVLRTYRGLTKTRLDAGAAARQASQETGRRASSVSTQGRASPIALRRLRKASDFGRGRANSLDATRGHTPRTLERSTSMMRSRKISSTWPRVVDSVTSALPVGLSSVEPGVRTEGAPVNVETVPGASSNIRTFGNSSKVSESMLF</sequence>
<keyword evidence="2" id="KW-0472">Membrane</keyword>
<dbReference type="PANTHER" id="PTHR32305">
    <property type="match status" value="1"/>
</dbReference>
<evidence type="ECO:0000256" key="2">
    <source>
        <dbReference type="SAM" id="Phobius"/>
    </source>
</evidence>
<dbReference type="InterPro" id="IPR022385">
    <property type="entry name" value="Rhs_assc_core"/>
</dbReference>
<name>A0A5E4TIV3_9BURK</name>
<evidence type="ECO:0000313" key="4">
    <source>
        <dbReference type="Proteomes" id="UP000366945"/>
    </source>
</evidence>
<accession>A0A5E4TIV3</accession>
<feature type="transmembrane region" description="Helical" evidence="2">
    <location>
        <begin position="1419"/>
        <end position="1443"/>
    </location>
</feature>
<feature type="region of interest" description="Disordered" evidence="1">
    <location>
        <begin position="1544"/>
        <end position="1572"/>
    </location>
</feature>
<feature type="region of interest" description="Disordered" evidence="1">
    <location>
        <begin position="1507"/>
        <end position="1532"/>
    </location>
</feature>
<organism evidence="3 4">
    <name type="scientific">Pandoraea pneumonica</name>
    <dbReference type="NCBI Taxonomy" id="2508299"/>
    <lineage>
        <taxon>Bacteria</taxon>
        <taxon>Pseudomonadati</taxon>
        <taxon>Pseudomonadota</taxon>
        <taxon>Betaproteobacteria</taxon>
        <taxon>Burkholderiales</taxon>
        <taxon>Burkholderiaceae</taxon>
        <taxon>Pandoraea</taxon>
    </lineage>
</organism>
<keyword evidence="2" id="KW-1133">Transmembrane helix</keyword>
<feature type="transmembrane region" description="Helical" evidence="2">
    <location>
        <begin position="1470"/>
        <end position="1493"/>
    </location>
</feature>
<keyword evidence="2" id="KW-0812">Transmembrane</keyword>
<dbReference type="Gene3D" id="2.180.10.10">
    <property type="entry name" value="RHS repeat-associated core"/>
    <property type="match status" value="2"/>
</dbReference>
<dbReference type="EMBL" id="CABPSK010000001">
    <property type="protein sequence ID" value="VVD87202.1"/>
    <property type="molecule type" value="Genomic_DNA"/>
</dbReference>
<dbReference type="RefSeq" id="WP_150678735.1">
    <property type="nucleotide sequence ID" value="NZ_CABPSK010000001.1"/>
</dbReference>
<dbReference type="PANTHER" id="PTHR32305:SF15">
    <property type="entry name" value="PROTEIN RHSA-RELATED"/>
    <property type="match status" value="1"/>
</dbReference>
<proteinExistence type="predicted"/>
<feature type="transmembrane region" description="Helical" evidence="2">
    <location>
        <begin position="1374"/>
        <end position="1407"/>
    </location>
</feature>
<dbReference type="NCBIfam" id="TIGR01643">
    <property type="entry name" value="YD_repeat_2x"/>
    <property type="match status" value="1"/>
</dbReference>
<dbReference type="InterPro" id="IPR006530">
    <property type="entry name" value="YD"/>
</dbReference>
<keyword evidence="3" id="KW-0378">Hydrolase</keyword>
<evidence type="ECO:0000256" key="1">
    <source>
        <dbReference type="SAM" id="MobiDB-lite"/>
    </source>
</evidence>
<feature type="compositionally biased region" description="Polar residues" evidence="1">
    <location>
        <begin position="1512"/>
        <end position="1529"/>
    </location>
</feature>
<dbReference type="GO" id="GO:0016787">
    <property type="term" value="F:hydrolase activity"/>
    <property type="evidence" value="ECO:0007669"/>
    <property type="project" value="UniProtKB-KW"/>
</dbReference>
<dbReference type="OrthoDB" id="8553452at2"/>
<gene>
    <name evidence="3" type="primary">wapA_2</name>
    <name evidence="3" type="ORF">PPN31114_01462</name>
</gene>
<evidence type="ECO:0000313" key="3">
    <source>
        <dbReference type="EMBL" id="VVD87202.1"/>
    </source>
</evidence>
<protein>
    <submittedName>
        <fullName evidence="3">tRNA(Glu)-specific nuclease WapA</fullName>
        <ecNumber evidence="3">3.1.-.-</ecNumber>
    </submittedName>
</protein>